<evidence type="ECO:0000313" key="3">
    <source>
        <dbReference type="Proteomes" id="UP000305730"/>
    </source>
</evidence>
<name>A0A5S3XPV7_9GAMM</name>
<evidence type="ECO:0000313" key="2">
    <source>
        <dbReference type="EMBL" id="TMP57876.1"/>
    </source>
</evidence>
<dbReference type="RefSeq" id="WP_138594577.1">
    <property type="nucleotide sequence ID" value="NZ_PNCK01000008.1"/>
</dbReference>
<evidence type="ECO:0000313" key="4">
    <source>
        <dbReference type="Proteomes" id="UP000307706"/>
    </source>
</evidence>
<reference evidence="2" key="3">
    <citation type="submission" date="2019-09" db="EMBL/GenBank/DDBJ databases">
        <title>Co-occurence of chitin degradation, pigmentation and bioactivity in marine Pseudoalteromonas.</title>
        <authorList>
            <person name="Sonnenschein E.C."/>
            <person name="Bech P.K."/>
        </authorList>
    </citation>
    <scope>NUCLEOTIDE SEQUENCE</scope>
    <source>
        <strain evidence="2">S2231</strain>
        <strain evidence="1 3">S2233</strain>
    </source>
</reference>
<sequence>MKSVSELVSDNVYSFEYPKRKEFQNSKLMMKSHDSNASYFIDVDNPNFYLKMSSTQVVYYTNDDEVVWAFNTFTYKQDMRMISTPFFIDNKVIVAIDYDQGNGNGIDIHALASFNKSNGEIMEGATIPQINGSFPNWFKTFEYFNNTLKIVTHSNHNNTAQYYKYDVDISTLSLSNQTHSNLKPTGITLCSGRVQYGGLRITSSNHSGSPAFCLDLTLDCGALESSNVRIPMVNSVNLPHSGGMQISPSVALIGRIDSGIFNPNYGGTGIQYTDCLYWDFGSLDGFVTNVIQHHLGYDYAASH</sequence>
<reference evidence="3 4" key="1">
    <citation type="submission" date="2017-12" db="EMBL/GenBank/DDBJ databases">
        <authorList>
            <person name="Paulsen S."/>
            <person name="Gram L.K."/>
        </authorList>
    </citation>
    <scope>NUCLEOTIDE SEQUENCE [LARGE SCALE GENOMIC DNA]</scope>
    <source>
        <strain evidence="2 4">S2231</strain>
        <strain evidence="1 3">S2233</strain>
    </source>
</reference>
<dbReference type="AlphaFoldDB" id="A0A5S3XPV7"/>
<comment type="caution">
    <text evidence="2">The sequence shown here is derived from an EMBL/GenBank/DDBJ whole genome shotgun (WGS) entry which is preliminary data.</text>
</comment>
<reference evidence="4" key="2">
    <citation type="submission" date="2019-06" db="EMBL/GenBank/DDBJ databases">
        <title>Co-occurence of chitin degradation, pigmentation and bioactivity in marine Pseudoalteromonas.</title>
        <authorList>
            <person name="Sonnenschein E.C."/>
            <person name="Bech P.K."/>
        </authorList>
    </citation>
    <scope>NUCLEOTIDE SEQUENCE [LARGE SCALE GENOMIC DNA]</scope>
    <source>
        <strain evidence="4">S2231</strain>
    </source>
</reference>
<dbReference type="EMBL" id="PNCK01000008">
    <property type="protein sequence ID" value="TMP46402.1"/>
    <property type="molecule type" value="Genomic_DNA"/>
</dbReference>
<dbReference type="Proteomes" id="UP000307706">
    <property type="component" value="Unassembled WGS sequence"/>
</dbReference>
<gene>
    <name evidence="2" type="ORF">CWB96_13000</name>
    <name evidence="1" type="ORF">CWB97_01975</name>
</gene>
<proteinExistence type="predicted"/>
<organism evidence="2 4">
    <name type="scientific">Pseudoalteromonas citrea</name>
    <dbReference type="NCBI Taxonomy" id="43655"/>
    <lineage>
        <taxon>Bacteria</taxon>
        <taxon>Pseudomonadati</taxon>
        <taxon>Pseudomonadota</taxon>
        <taxon>Gammaproteobacteria</taxon>
        <taxon>Alteromonadales</taxon>
        <taxon>Pseudoalteromonadaceae</taxon>
        <taxon>Pseudoalteromonas</taxon>
    </lineage>
</organism>
<protein>
    <submittedName>
        <fullName evidence="2">Uncharacterized protein</fullName>
    </submittedName>
</protein>
<dbReference type="Proteomes" id="UP000305730">
    <property type="component" value="Unassembled WGS sequence"/>
</dbReference>
<accession>A0A5S3XPV7</accession>
<evidence type="ECO:0000313" key="1">
    <source>
        <dbReference type="EMBL" id="TMP46402.1"/>
    </source>
</evidence>
<dbReference type="EMBL" id="PNCL01000062">
    <property type="protein sequence ID" value="TMP57876.1"/>
    <property type="molecule type" value="Genomic_DNA"/>
</dbReference>
<keyword evidence="3" id="KW-1185">Reference proteome</keyword>